<dbReference type="GO" id="GO:0015558">
    <property type="term" value="F:secondary active p-aminobenzoyl-glutamate transmembrane transporter activity"/>
    <property type="evidence" value="ECO:0007669"/>
    <property type="project" value="InterPro"/>
</dbReference>
<evidence type="ECO:0000313" key="2">
    <source>
        <dbReference type="Proteomes" id="UP000033566"/>
    </source>
</evidence>
<dbReference type="InterPro" id="IPR004697">
    <property type="entry name" value="AbgT"/>
</dbReference>
<proteinExistence type="predicted"/>
<dbReference type="PANTHER" id="PTHR30282">
    <property type="entry name" value="P-AMINOBENZOYL GLUTAMATE TRANSPORTER"/>
    <property type="match status" value="1"/>
</dbReference>
<dbReference type="RefSeq" id="WP_082099160.1">
    <property type="nucleotide sequence ID" value="NZ_CP011311.1"/>
</dbReference>
<organism evidence="1 2">
    <name type="scientific">Corynebacterium camporealensis</name>
    <dbReference type="NCBI Taxonomy" id="161896"/>
    <lineage>
        <taxon>Bacteria</taxon>
        <taxon>Bacillati</taxon>
        <taxon>Actinomycetota</taxon>
        <taxon>Actinomycetes</taxon>
        <taxon>Mycobacteriales</taxon>
        <taxon>Corynebacteriaceae</taxon>
        <taxon>Corynebacterium</taxon>
    </lineage>
</organism>
<protein>
    <submittedName>
        <fullName evidence="1">Putative p-aminobenzoyl-glutamate transporter</fullName>
    </submittedName>
</protein>
<dbReference type="GO" id="GO:1902604">
    <property type="term" value="P:p-aminobenzoyl-glutamate transmembrane transport"/>
    <property type="evidence" value="ECO:0007669"/>
    <property type="project" value="InterPro"/>
</dbReference>
<gene>
    <name evidence="1" type="ORF">UL81_03430</name>
</gene>
<dbReference type="Proteomes" id="UP000033566">
    <property type="component" value="Chromosome"/>
</dbReference>
<accession>A0A0F6QVZ5</accession>
<dbReference type="PATRIC" id="fig|161896.4.peg.676"/>
<dbReference type="PANTHER" id="PTHR30282:SF0">
    <property type="entry name" value="P-AMINOBENZOYL-GLUTAMATE TRANSPORT PROTEIN"/>
    <property type="match status" value="1"/>
</dbReference>
<evidence type="ECO:0000313" key="1">
    <source>
        <dbReference type="EMBL" id="AKE38665.1"/>
    </source>
</evidence>
<sequence>MATATSQSSEKTKKSWLDKFLTGVEKLGNKLPEPFTLFLGLFLITGLASSIMAWQGVSVIVPGTEEELAVKGLFTGEGMTWLTTTMGENYIGFPPLVTVLPILLAVGVAERSGMLSALIRQLFGSAKKAVLPYAVGVIGVTASVMADAAFVVVPPLAAMVFKAAGRHSVAGLIGGFAAVGAGYSTALVPTSLDALFAGITNAVMDTLPGTDYTDVNAVSNYFFNIASSIVLGILAGFITDRIIEPRMWKQDVPTEQRAVEEGDEEEEEIKAELSGTEKRGLVITIVAVLILTALILLAVLPTASPWRNETTGFLPSSPLLDSIVFIVFIYFLVMGITYGLVVGTVRSIKDIVDMMMGSLKDMLSFLVLAFILGQFVALFSWTGIGTWTAVKGAAFLETIGLTGFPAILAFIILASCLNLLIISGSVMWTLMAAVFVPLYALLGYEPAFVQAAFRVGDSATQIITPLNPYMIVILGMLQRYEKDAGLGTLMSRLIPYVIPFFLAWTILLAIWFYVDLPLGPGNSIMMEG</sequence>
<dbReference type="HOGENOM" id="CLU_040132_0_0_11"/>
<dbReference type="KEGG" id="ccj:UL81_03430"/>
<keyword evidence="2" id="KW-1185">Reference proteome</keyword>
<dbReference type="EMBL" id="CP011311">
    <property type="protein sequence ID" value="AKE38665.1"/>
    <property type="molecule type" value="Genomic_DNA"/>
</dbReference>
<dbReference type="STRING" id="161896.UL81_03430"/>
<dbReference type="InterPro" id="IPR001763">
    <property type="entry name" value="Rhodanese-like_dom"/>
</dbReference>
<dbReference type="OrthoDB" id="3314392at2"/>
<dbReference type="Pfam" id="PF03806">
    <property type="entry name" value="ABG_transport"/>
    <property type="match status" value="1"/>
</dbReference>
<reference evidence="1 2" key="1">
    <citation type="journal article" date="2015" name="Genome Announc.">
        <title>Complete Genome Sequence of Corynebacterium camporealensis DSM 44610, Isolated from the Milk of a Manchega Sheep with Subclinical Mastitis.</title>
        <authorList>
            <person name="Ruckert C."/>
            <person name="Albersmeier A."/>
            <person name="Winkler A."/>
            <person name="Tauch A."/>
        </authorList>
    </citation>
    <scope>NUCLEOTIDE SEQUENCE [LARGE SCALE GENOMIC DNA]</scope>
    <source>
        <strain evidence="1 2">DSM 44610</strain>
    </source>
</reference>
<dbReference type="AlphaFoldDB" id="A0A0F6QVZ5"/>
<dbReference type="PROSITE" id="PS50206">
    <property type="entry name" value="RHODANESE_3"/>
    <property type="match status" value="1"/>
</dbReference>
<name>A0A0F6QVZ5_9CORY</name>